<evidence type="ECO:0000259" key="12">
    <source>
        <dbReference type="PROSITE" id="PS50880"/>
    </source>
</evidence>
<keyword evidence="14" id="KW-1185">Reference proteome</keyword>
<evidence type="ECO:0000313" key="13">
    <source>
        <dbReference type="EMBL" id="SHK54091.1"/>
    </source>
</evidence>
<keyword evidence="9 11" id="KW-0413">Isomerase</keyword>
<dbReference type="EMBL" id="FRAR01000016">
    <property type="protein sequence ID" value="SHK54091.1"/>
    <property type="molecule type" value="Genomic_DNA"/>
</dbReference>
<dbReference type="GO" id="GO:0034335">
    <property type="term" value="F:DNA negative supercoiling activity"/>
    <property type="evidence" value="ECO:0007669"/>
    <property type="project" value="UniProtKB-ARBA"/>
</dbReference>
<dbReference type="CDD" id="cd00822">
    <property type="entry name" value="TopoII_Trans_DNA_gyrase"/>
    <property type="match status" value="1"/>
</dbReference>
<evidence type="ECO:0000256" key="9">
    <source>
        <dbReference type="ARBA" id="ARBA00023235"/>
    </source>
</evidence>
<feature type="domain" description="Toprim" evidence="12">
    <location>
        <begin position="422"/>
        <end position="536"/>
    </location>
</feature>
<comment type="subunit">
    <text evidence="10">Heterotetramer composed of ParC and ParE.</text>
</comment>
<dbReference type="GO" id="GO:0005694">
    <property type="term" value="C:chromosome"/>
    <property type="evidence" value="ECO:0007669"/>
    <property type="project" value="InterPro"/>
</dbReference>
<dbReference type="InterPro" id="IPR003594">
    <property type="entry name" value="HATPase_dom"/>
</dbReference>
<dbReference type="PANTHER" id="PTHR45866">
    <property type="entry name" value="DNA GYRASE/TOPOISOMERASE SUBUNIT B"/>
    <property type="match status" value="1"/>
</dbReference>
<dbReference type="GO" id="GO:0006261">
    <property type="term" value="P:DNA-templated DNA replication"/>
    <property type="evidence" value="ECO:0007669"/>
    <property type="project" value="UniProtKB-UniRule"/>
</dbReference>
<dbReference type="GO" id="GO:0003677">
    <property type="term" value="F:DNA binding"/>
    <property type="evidence" value="ECO:0007669"/>
    <property type="project" value="UniProtKB-KW"/>
</dbReference>
<feature type="binding site" evidence="11">
    <location>
        <position position="503"/>
    </location>
    <ligand>
        <name>Mg(2+)</name>
        <dbReference type="ChEBI" id="CHEBI:18420"/>
        <label>2</label>
    </ligand>
</feature>
<dbReference type="NCBIfam" id="NF011501">
    <property type="entry name" value="PRK14939.1"/>
    <property type="match status" value="1"/>
</dbReference>
<dbReference type="Proteomes" id="UP000183997">
    <property type="component" value="Unassembled WGS sequence"/>
</dbReference>
<dbReference type="InterPro" id="IPR014721">
    <property type="entry name" value="Ribsml_uS5_D2-typ_fold_subgr"/>
</dbReference>
<protein>
    <recommendedName>
        <fullName evidence="11">DNA gyrase subunit B</fullName>
        <ecNumber evidence="11">5.6.2.2</ecNumber>
    </recommendedName>
</protein>
<dbReference type="InterPro" id="IPR001241">
    <property type="entry name" value="Topo_IIA"/>
</dbReference>
<evidence type="ECO:0000256" key="11">
    <source>
        <dbReference type="HAMAP-Rule" id="MF_01898"/>
    </source>
</evidence>
<feature type="binding site" evidence="11">
    <location>
        <position position="501"/>
    </location>
    <ligand>
        <name>Mg(2+)</name>
        <dbReference type="ChEBI" id="CHEBI:18420"/>
        <label>1</label>
        <note>catalytic</note>
    </ligand>
</feature>
<evidence type="ECO:0000256" key="8">
    <source>
        <dbReference type="ARBA" id="ARBA00023125"/>
    </source>
</evidence>
<evidence type="ECO:0000256" key="1">
    <source>
        <dbReference type="ARBA" id="ARBA00000185"/>
    </source>
</evidence>
<evidence type="ECO:0000256" key="3">
    <source>
        <dbReference type="ARBA" id="ARBA00022723"/>
    </source>
</evidence>
<dbReference type="NCBIfam" id="NF004189">
    <property type="entry name" value="PRK05644.1"/>
    <property type="match status" value="1"/>
</dbReference>
<dbReference type="PRINTS" id="PR01159">
    <property type="entry name" value="DNAGYRASEB"/>
</dbReference>
<comment type="similarity">
    <text evidence="2 11">Belongs to the type II topoisomerase GyrB family.</text>
</comment>
<dbReference type="Pfam" id="PF02518">
    <property type="entry name" value="HATPase_c"/>
    <property type="match status" value="1"/>
</dbReference>
<dbReference type="FunFam" id="3.30.230.10:FF:000005">
    <property type="entry name" value="DNA gyrase subunit B"/>
    <property type="match status" value="1"/>
</dbReference>
<dbReference type="SUPFAM" id="SSF56719">
    <property type="entry name" value="Type II DNA topoisomerase"/>
    <property type="match status" value="1"/>
</dbReference>
<feature type="site" description="Interaction with DNA" evidence="11">
    <location>
        <position position="453"/>
    </location>
</feature>
<gene>
    <name evidence="11" type="primary">gyrB</name>
    <name evidence="13" type="ORF">SAMN02745123_02228</name>
</gene>
<dbReference type="PROSITE" id="PS00177">
    <property type="entry name" value="TOPOISOMERASE_II"/>
    <property type="match status" value="1"/>
</dbReference>
<dbReference type="InterPro" id="IPR020568">
    <property type="entry name" value="Ribosomal_Su5_D2-typ_SF"/>
</dbReference>
<keyword evidence="7 11" id="KW-0799">Topoisomerase</keyword>
<dbReference type="GO" id="GO:0005524">
    <property type="term" value="F:ATP binding"/>
    <property type="evidence" value="ECO:0007669"/>
    <property type="project" value="UniProtKB-UniRule"/>
</dbReference>
<dbReference type="SUPFAM" id="SSF54211">
    <property type="entry name" value="Ribosomal protein S5 domain 2-like"/>
    <property type="match status" value="1"/>
</dbReference>
<dbReference type="SUPFAM" id="SSF55874">
    <property type="entry name" value="ATPase domain of HSP90 chaperone/DNA topoisomerase II/histidine kinase"/>
    <property type="match status" value="1"/>
</dbReference>
<dbReference type="NCBIfam" id="TIGR01059">
    <property type="entry name" value="gyrB"/>
    <property type="match status" value="1"/>
</dbReference>
<proteinExistence type="inferred from homology"/>
<dbReference type="InterPro" id="IPR011557">
    <property type="entry name" value="GyrB"/>
</dbReference>
<dbReference type="Gene3D" id="3.40.50.670">
    <property type="match status" value="1"/>
</dbReference>
<evidence type="ECO:0000256" key="2">
    <source>
        <dbReference type="ARBA" id="ARBA00010708"/>
    </source>
</evidence>
<comment type="subcellular location">
    <subcellularLocation>
        <location evidence="11">Cytoplasm</location>
    </subcellularLocation>
</comment>
<comment type="catalytic activity">
    <reaction evidence="1 11">
        <text>ATP-dependent breakage, passage and rejoining of double-stranded DNA.</text>
        <dbReference type="EC" id="5.6.2.2"/>
    </reaction>
</comment>
<feature type="binding site" evidence="11">
    <location>
        <position position="501"/>
    </location>
    <ligand>
        <name>Mg(2+)</name>
        <dbReference type="ChEBI" id="CHEBI:18420"/>
        <label>2</label>
    </ligand>
</feature>
<dbReference type="OrthoDB" id="9802808at2"/>
<feature type="binding site" evidence="11">
    <location>
        <position position="428"/>
    </location>
    <ligand>
        <name>Mg(2+)</name>
        <dbReference type="ChEBI" id="CHEBI:18420"/>
        <label>1</label>
        <note>catalytic</note>
    </ligand>
</feature>
<dbReference type="Gene3D" id="3.30.565.10">
    <property type="entry name" value="Histidine kinase-like ATPase, C-terminal domain"/>
    <property type="match status" value="1"/>
</dbReference>
<reference evidence="14" key="1">
    <citation type="submission" date="2016-11" db="EMBL/GenBank/DDBJ databases">
        <authorList>
            <person name="Varghese N."/>
            <person name="Submissions S."/>
        </authorList>
    </citation>
    <scope>NUCLEOTIDE SEQUENCE [LARGE SCALE GENOMIC DNA]</scope>
    <source>
        <strain evidence="14">DSM 10349</strain>
    </source>
</reference>
<dbReference type="Pfam" id="PF01751">
    <property type="entry name" value="Toprim"/>
    <property type="match status" value="1"/>
</dbReference>
<dbReference type="Gene3D" id="3.30.230.10">
    <property type="match status" value="1"/>
</dbReference>
<comment type="miscellaneous">
    <text evidence="11">Few gyrases are as efficient as E.coli at forming negative supercoils. Not all organisms have 2 type II topoisomerases; in organisms with a single type II topoisomerase this enzyme also has to decatenate newly replicated chromosomes.</text>
</comment>
<dbReference type="SMART" id="SM00433">
    <property type="entry name" value="TOP2c"/>
    <property type="match status" value="1"/>
</dbReference>
<dbReference type="CDD" id="cd16928">
    <property type="entry name" value="HATPase_GyrB-like"/>
    <property type="match status" value="1"/>
</dbReference>
<dbReference type="GO" id="GO:0005737">
    <property type="term" value="C:cytoplasm"/>
    <property type="evidence" value="ECO:0007669"/>
    <property type="project" value="UniProtKB-SubCell"/>
</dbReference>
<accession>A0A1M6TAT7</accession>
<dbReference type="InterPro" id="IPR002288">
    <property type="entry name" value="DNA_gyrase_B_C"/>
</dbReference>
<dbReference type="InterPro" id="IPR034160">
    <property type="entry name" value="TOPRIM_GyrB"/>
</dbReference>
<evidence type="ECO:0000256" key="6">
    <source>
        <dbReference type="ARBA" id="ARBA00022842"/>
    </source>
</evidence>
<dbReference type="RefSeq" id="WP_072914270.1">
    <property type="nucleotide sequence ID" value="NZ_FRAR01000016.1"/>
</dbReference>
<evidence type="ECO:0000313" key="14">
    <source>
        <dbReference type="Proteomes" id="UP000183997"/>
    </source>
</evidence>
<dbReference type="PRINTS" id="PR00418">
    <property type="entry name" value="TPI2FAMILY"/>
</dbReference>
<dbReference type="STRING" id="1121421.SAMN02745123_02228"/>
<dbReference type="InterPro" id="IPR006171">
    <property type="entry name" value="TOPRIM_dom"/>
</dbReference>
<comment type="function">
    <text evidence="11">A type II topoisomerase that negatively supercoils closed circular double-stranded (ds) DNA in an ATP-dependent manner to modulate DNA topology and maintain chromosomes in an underwound state. Negative supercoiling favors strand separation, and DNA replication, transcription, recombination and repair, all of which involve strand separation. Also able to catalyze the interconversion of other topological isomers of dsDNA rings, including catenanes and knotted rings. Type II topoisomerases break and join 2 DNA strands simultaneously in an ATP-dependent manner.</text>
</comment>
<dbReference type="InterPro" id="IPR036890">
    <property type="entry name" value="HATPase_C_sf"/>
</dbReference>
<evidence type="ECO:0000256" key="10">
    <source>
        <dbReference type="ARBA" id="ARBA00063644"/>
    </source>
</evidence>
<evidence type="ECO:0000256" key="4">
    <source>
        <dbReference type="ARBA" id="ARBA00022741"/>
    </source>
</evidence>
<keyword evidence="6 11" id="KW-0460">Magnesium</keyword>
<feature type="site" description="Interaction with DNA" evidence="11">
    <location>
        <position position="456"/>
    </location>
</feature>
<dbReference type="PANTHER" id="PTHR45866:SF1">
    <property type="entry name" value="DNA GYRASE SUBUNIT B, MITOCHONDRIAL"/>
    <property type="match status" value="1"/>
</dbReference>
<name>A0A1M6TAT7_9FIRM</name>
<keyword evidence="4 11" id="KW-0547">Nucleotide-binding</keyword>
<keyword evidence="3 11" id="KW-0479">Metal-binding</keyword>
<evidence type="ECO:0000256" key="5">
    <source>
        <dbReference type="ARBA" id="ARBA00022840"/>
    </source>
</evidence>
<dbReference type="EC" id="5.6.2.2" evidence="11"/>
<dbReference type="GO" id="GO:0006265">
    <property type="term" value="P:DNA topological change"/>
    <property type="evidence" value="ECO:0007669"/>
    <property type="project" value="UniProtKB-UniRule"/>
</dbReference>
<dbReference type="InterPro" id="IPR018522">
    <property type="entry name" value="TopoIIA_CS"/>
</dbReference>
<dbReference type="InterPro" id="IPR013760">
    <property type="entry name" value="Topo_IIA-like_dom_sf"/>
</dbReference>
<dbReference type="InterPro" id="IPR013759">
    <property type="entry name" value="Topo_IIA_B_C"/>
</dbReference>
<evidence type="ECO:0000256" key="7">
    <source>
        <dbReference type="ARBA" id="ARBA00023029"/>
    </source>
</evidence>
<sequence>MKQQLQNEYSADQIQVLEGLEAVRKRPSMYIGSTSIQGLHHLVYEVVDNSIDESLAGYCDRIEVIIHKDNKITVIDNGRGIPVDIQPQVGRPAVEVVLTMLHAGGKFGGGGYKVSGGLHGVGVSVVNALAEELVVEVRRDGKIFRQEFSRGLATSKLTIIGSSKSTGTKVTFKPDAEIFEELTFSLEILSQRLRELAYLNKGLKIILKDERKEPVSESVFQFEGGISDFVQHLNRNKQVLHPKPIFVQSEKENIIVEVALQYNDSYSENILSFANNIHTTDGGTHEVGLKTALTRVINDYGRGHNLLKNNDSNLSGEDIREGATIVVSVKVPEPQFEGQTKAKLGNSEVRGIVDSTLAEGLSTYLEENPAVAKRIIEKAITALRAREASRKARELTRRKSALETMALPGKLADCSEKDPSICELYLVEGDSAGGSAKQGRDRSFQAILPLRGKIINVEKARMDRILANEEIRAMITAMGCGVGGDFDVNKARYHKIIIMTDADVDGAHIRTLLMTFFFRHMKPLIEAGYLYVAQPPLFRIRKGKQDIYAYSDQELESVLKRIGNNNVNIQRYKGLGEMNPDQLWETTMDPDTRTVLQVKLQDVIEADAIFSMLMGDRVEPRRDFIEENAQYVRNLDI</sequence>
<dbReference type="Pfam" id="PF00986">
    <property type="entry name" value="DNA_gyraseB_C"/>
    <property type="match status" value="1"/>
</dbReference>
<dbReference type="GO" id="GO:0046872">
    <property type="term" value="F:metal ion binding"/>
    <property type="evidence" value="ECO:0007669"/>
    <property type="project" value="UniProtKB-KW"/>
</dbReference>
<dbReference type="AlphaFoldDB" id="A0A1M6TAT7"/>
<dbReference type="CDD" id="cd03366">
    <property type="entry name" value="TOPRIM_TopoIIA_GyrB"/>
    <property type="match status" value="1"/>
</dbReference>
<comment type="subunit">
    <text evidence="11">Heterotetramer, composed of two GyrA and two GyrB chains. In the heterotetramer, GyrA contains the active site tyrosine that forms a transient covalent intermediate with DNA, while GyrB binds cofactors and catalyzes ATP hydrolysis.</text>
</comment>
<dbReference type="PROSITE" id="PS50880">
    <property type="entry name" value="TOPRIM"/>
    <property type="match status" value="1"/>
</dbReference>
<keyword evidence="5 11" id="KW-0067">ATP-binding</keyword>
<keyword evidence="11" id="KW-0963">Cytoplasm</keyword>
<organism evidence="13 14">
    <name type="scientific">Desulforamulus aeronauticus DSM 10349</name>
    <dbReference type="NCBI Taxonomy" id="1121421"/>
    <lineage>
        <taxon>Bacteria</taxon>
        <taxon>Bacillati</taxon>
        <taxon>Bacillota</taxon>
        <taxon>Clostridia</taxon>
        <taxon>Eubacteriales</taxon>
        <taxon>Peptococcaceae</taxon>
        <taxon>Desulforamulus</taxon>
    </lineage>
</organism>
<dbReference type="Pfam" id="PF00204">
    <property type="entry name" value="DNA_gyraseB"/>
    <property type="match status" value="1"/>
</dbReference>
<dbReference type="InterPro" id="IPR013506">
    <property type="entry name" value="Topo_IIA_bsu_dom2"/>
</dbReference>
<dbReference type="InterPro" id="IPR000565">
    <property type="entry name" value="Topo_IIA_B"/>
</dbReference>
<dbReference type="HAMAP" id="MF_01898">
    <property type="entry name" value="GyrB"/>
    <property type="match status" value="1"/>
</dbReference>
<dbReference type="FunFam" id="3.40.50.670:FF:000002">
    <property type="entry name" value="DNA gyrase subunit B"/>
    <property type="match status" value="1"/>
</dbReference>
<comment type="cofactor">
    <cofactor evidence="11">
        <name>Mg(2+)</name>
        <dbReference type="ChEBI" id="CHEBI:18420"/>
    </cofactor>
    <cofactor evidence="11">
        <name>Mn(2+)</name>
        <dbReference type="ChEBI" id="CHEBI:29035"/>
    </cofactor>
    <cofactor evidence="11">
        <name>Ca(2+)</name>
        <dbReference type="ChEBI" id="CHEBI:29108"/>
    </cofactor>
    <text evidence="11">Binds two Mg(2+) per subunit. The magnesium ions form salt bridges with both the protein and the DNA. Can also accept other divalent metal cations, such as Mn(2+) or Ca(2+).</text>
</comment>
<dbReference type="FunFam" id="3.30.565.10:FF:000002">
    <property type="entry name" value="DNA gyrase subunit B"/>
    <property type="match status" value="1"/>
</dbReference>
<keyword evidence="8" id="KW-0238">DNA-binding</keyword>
<dbReference type="SMART" id="SM00387">
    <property type="entry name" value="HATPase_c"/>
    <property type="match status" value="1"/>
</dbReference>